<keyword evidence="4" id="KW-1185">Reference proteome</keyword>
<protein>
    <recommendedName>
        <fullName evidence="2">ABC-type glycine betaine transport system substrate-binding domain-containing protein</fullName>
    </recommendedName>
</protein>
<evidence type="ECO:0000256" key="1">
    <source>
        <dbReference type="SAM" id="SignalP"/>
    </source>
</evidence>
<evidence type="ECO:0000313" key="3">
    <source>
        <dbReference type="EMBL" id="BBZ77164.1"/>
    </source>
</evidence>
<feature type="domain" description="ABC-type glycine betaine transport system substrate-binding" evidence="2">
    <location>
        <begin position="32"/>
        <end position="277"/>
    </location>
</feature>
<dbReference type="RefSeq" id="WP_407664544.1">
    <property type="nucleotide sequence ID" value="NZ_AP022620.1"/>
</dbReference>
<dbReference type="InterPro" id="IPR007210">
    <property type="entry name" value="ABC_Gly_betaine_transp_sub-bd"/>
</dbReference>
<dbReference type="Gene3D" id="3.40.190.10">
    <property type="entry name" value="Periplasmic binding protein-like II"/>
    <property type="match status" value="1"/>
</dbReference>
<proteinExistence type="predicted"/>
<dbReference type="KEGG" id="many:MANY_25010"/>
<dbReference type="EMBL" id="AP022620">
    <property type="protein sequence ID" value="BBZ77164.1"/>
    <property type="molecule type" value="Genomic_DNA"/>
</dbReference>
<feature type="signal peptide" evidence="1">
    <location>
        <begin position="1"/>
        <end position="23"/>
    </location>
</feature>
<evidence type="ECO:0000313" key="4">
    <source>
        <dbReference type="Proteomes" id="UP000467249"/>
    </source>
</evidence>
<evidence type="ECO:0000259" key="2">
    <source>
        <dbReference type="Pfam" id="PF04069"/>
    </source>
</evidence>
<dbReference type="GO" id="GO:0022857">
    <property type="term" value="F:transmembrane transporter activity"/>
    <property type="evidence" value="ECO:0007669"/>
    <property type="project" value="InterPro"/>
</dbReference>
<dbReference type="PROSITE" id="PS51257">
    <property type="entry name" value="PROKAR_LIPOPROTEIN"/>
    <property type="match status" value="1"/>
</dbReference>
<keyword evidence="1" id="KW-0732">Signal</keyword>
<reference evidence="3 4" key="1">
    <citation type="journal article" date="2019" name="Emerg. Microbes Infect.">
        <title>Comprehensive subspecies identification of 175 nontuberculous mycobacteria species based on 7547 genomic profiles.</title>
        <authorList>
            <person name="Matsumoto Y."/>
            <person name="Kinjo T."/>
            <person name="Motooka D."/>
            <person name="Nabeya D."/>
            <person name="Jung N."/>
            <person name="Uechi K."/>
            <person name="Horii T."/>
            <person name="Iida T."/>
            <person name="Fujita J."/>
            <person name="Nakamura S."/>
        </authorList>
    </citation>
    <scope>NUCLEOTIDE SEQUENCE [LARGE SCALE GENOMIC DNA]</scope>
    <source>
        <strain evidence="3 4">JCM 30275</strain>
    </source>
</reference>
<dbReference type="SUPFAM" id="SSF53850">
    <property type="entry name" value="Periplasmic binding protein-like II"/>
    <property type="match status" value="1"/>
</dbReference>
<accession>A0A6N4WAT9</accession>
<feature type="chain" id="PRO_5038776828" description="ABC-type glycine betaine transport system substrate-binding domain-containing protein" evidence="1">
    <location>
        <begin position="24"/>
        <end position="283"/>
    </location>
</feature>
<dbReference type="AlphaFoldDB" id="A0A6N4WAT9"/>
<name>A0A6N4WAT9_9MYCO</name>
<organism evidence="3 4">
    <name type="scientific">Mycolicibacterium anyangense</name>
    <dbReference type="NCBI Taxonomy" id="1431246"/>
    <lineage>
        <taxon>Bacteria</taxon>
        <taxon>Bacillati</taxon>
        <taxon>Actinomycetota</taxon>
        <taxon>Actinomycetes</taxon>
        <taxon>Mycobacteriales</taxon>
        <taxon>Mycobacteriaceae</taxon>
        <taxon>Mycolicibacterium</taxon>
    </lineage>
</organism>
<dbReference type="GO" id="GO:0043190">
    <property type="term" value="C:ATP-binding cassette (ABC) transporter complex"/>
    <property type="evidence" value="ECO:0007669"/>
    <property type="project" value="InterPro"/>
</dbReference>
<dbReference type="Gene3D" id="3.40.190.120">
    <property type="entry name" value="Osmoprotection protein (prox), domain 2"/>
    <property type="match status" value="1"/>
</dbReference>
<gene>
    <name evidence="3" type="primary">lpqZ</name>
    <name evidence="3" type="ORF">MANY_25010</name>
</gene>
<dbReference type="Pfam" id="PF04069">
    <property type="entry name" value="OpuAC"/>
    <property type="match status" value="1"/>
</dbReference>
<sequence>MSAAFVRRLAGVLLALTLTACGAAPPGPSMAVGATPDPQTTLLAELYAAALRSYGTAGYVKTLDDPLSALDSGAVSVVPGFTGRLLQRFDPGSAARSDAQVYRAMIGALPEGVAAGDYATSAEDKPALAVTDATAASWGSRDLSALVTHCTGLILGAVAGVRGLPTSVGACALPPAREFPDAATLFDALRKGVITAAWTGTADAGVPSDITVLADRKPVLIQAENVVPLYRRNELDQQQMRAVNELAGVLDTGALVDLRRQVAEGGDPRTVAENWLSAHPLGR</sequence>
<dbReference type="Proteomes" id="UP000467249">
    <property type="component" value="Chromosome"/>
</dbReference>